<keyword evidence="1" id="KW-0472">Membrane</keyword>
<name>A0A838CWA6_9BACI</name>
<evidence type="ECO:0000313" key="2">
    <source>
        <dbReference type="EMBL" id="MBA2176218.1"/>
    </source>
</evidence>
<keyword evidence="1" id="KW-0812">Transmembrane</keyword>
<feature type="transmembrane region" description="Helical" evidence="1">
    <location>
        <begin position="81"/>
        <end position="101"/>
    </location>
</feature>
<protein>
    <submittedName>
        <fullName evidence="2">ABC transporter permease</fullName>
    </submittedName>
</protein>
<keyword evidence="3" id="KW-1185">Reference proteome</keyword>
<organism evidence="2 3">
    <name type="scientific">Halobacillus locisalis</name>
    <dbReference type="NCBI Taxonomy" id="220753"/>
    <lineage>
        <taxon>Bacteria</taxon>
        <taxon>Bacillati</taxon>
        <taxon>Bacillota</taxon>
        <taxon>Bacilli</taxon>
        <taxon>Bacillales</taxon>
        <taxon>Bacillaceae</taxon>
        <taxon>Halobacillus</taxon>
    </lineage>
</organism>
<dbReference type="EMBL" id="JACEFG010000003">
    <property type="protein sequence ID" value="MBA2176218.1"/>
    <property type="molecule type" value="Genomic_DNA"/>
</dbReference>
<dbReference type="Proteomes" id="UP000571017">
    <property type="component" value="Unassembled WGS sequence"/>
</dbReference>
<feature type="transmembrane region" description="Helical" evidence="1">
    <location>
        <begin position="273"/>
        <end position="290"/>
    </location>
</feature>
<accession>A0A838CWA6</accession>
<dbReference type="Pfam" id="PF05975">
    <property type="entry name" value="EcsB"/>
    <property type="match status" value="1"/>
</dbReference>
<evidence type="ECO:0000256" key="1">
    <source>
        <dbReference type="SAM" id="Phobius"/>
    </source>
</evidence>
<gene>
    <name evidence="2" type="ORF">H0266_15075</name>
</gene>
<dbReference type="GO" id="GO:0016020">
    <property type="term" value="C:membrane"/>
    <property type="evidence" value="ECO:0007669"/>
    <property type="project" value="InterPro"/>
</dbReference>
<reference evidence="2 3" key="1">
    <citation type="journal article" date="2004" name="Extremophiles">
        <title>Halobacillus locisalis sp. nov., a halophilic bacterium isolated from a marine solar saltern of the Yellow Sea in Korea.</title>
        <authorList>
            <person name="Yoon J.H."/>
            <person name="Kang K.H."/>
            <person name="Oh T.K."/>
            <person name="Park Y.H."/>
        </authorList>
    </citation>
    <scope>NUCLEOTIDE SEQUENCE [LARGE SCALE GENOMIC DNA]</scope>
    <source>
        <strain evidence="2 3">KCTC 3788</strain>
    </source>
</reference>
<dbReference type="AlphaFoldDB" id="A0A838CWA6"/>
<feature type="transmembrane region" description="Helical" evidence="1">
    <location>
        <begin position="225"/>
        <end position="243"/>
    </location>
</feature>
<dbReference type="InterPro" id="IPR010288">
    <property type="entry name" value="EcsB_ABC"/>
</dbReference>
<feature type="transmembrane region" description="Helical" evidence="1">
    <location>
        <begin position="56"/>
        <end position="74"/>
    </location>
</feature>
<evidence type="ECO:0000313" key="3">
    <source>
        <dbReference type="Proteomes" id="UP000571017"/>
    </source>
</evidence>
<comment type="caution">
    <text evidence="2">The sequence shown here is derived from an EMBL/GenBank/DDBJ whole genome shotgun (WGS) entry which is preliminary data.</text>
</comment>
<sequence>MGSRLDLPVAEKATLVGIKTIRLPIFPSFSSTAKFDHFFIALPVLIQIYGLDYRDILYIVTIIGAYQLTILTVKKVFNKKLWKWMLTAIIFMAFILMIEIIPPSVNAFIAVVLLVTLVLLHRNLAKNNRWLLNEMRIEQSERSKYSHLILKHSVEVEKKSHNYNKKPGLLFRNSNRIFKKRNRENGLLEFQLKSFLRDRNYMLSYAQLVGLTCFALIIVPFWVKIIIYGSFIFFIQYWGGMISRKMLTDPFFQVVPLKDTKLDVVEAGFKKRISYAPIILTSVIILYFYFMN</sequence>
<keyword evidence="1" id="KW-1133">Transmembrane helix</keyword>
<proteinExistence type="predicted"/>